<dbReference type="Pfam" id="PF00563">
    <property type="entry name" value="EAL"/>
    <property type="match status" value="1"/>
</dbReference>
<dbReference type="SUPFAM" id="SSF141868">
    <property type="entry name" value="EAL domain-like"/>
    <property type="match status" value="1"/>
</dbReference>
<dbReference type="EMBL" id="JACYXI010000009">
    <property type="protein sequence ID" value="MBD8892843.1"/>
    <property type="molecule type" value="Genomic_DNA"/>
</dbReference>
<dbReference type="PROSITE" id="PS50883">
    <property type="entry name" value="EAL"/>
    <property type="match status" value="1"/>
</dbReference>
<dbReference type="Gene3D" id="3.30.450.20">
    <property type="entry name" value="PAS domain"/>
    <property type="match status" value="1"/>
</dbReference>
<keyword evidence="1" id="KW-0812">Transmembrane</keyword>
<dbReference type="Pfam" id="PF05226">
    <property type="entry name" value="CHASE2"/>
    <property type="match status" value="1"/>
</dbReference>
<feature type="domain" description="EAL" evidence="2">
    <location>
        <begin position="684"/>
        <end position="934"/>
    </location>
</feature>
<dbReference type="Proteomes" id="UP000632063">
    <property type="component" value="Unassembled WGS sequence"/>
</dbReference>
<protein>
    <submittedName>
        <fullName evidence="4">EAL domain-containing protein</fullName>
    </submittedName>
</protein>
<organism evidence="4 5">
    <name type="scientific">Roseibium litorale</name>
    <dbReference type="NCBI Taxonomy" id="2803841"/>
    <lineage>
        <taxon>Bacteria</taxon>
        <taxon>Pseudomonadati</taxon>
        <taxon>Pseudomonadota</taxon>
        <taxon>Alphaproteobacteria</taxon>
        <taxon>Hyphomicrobiales</taxon>
        <taxon>Stappiaceae</taxon>
        <taxon>Roseibium</taxon>
    </lineage>
</organism>
<keyword evidence="1" id="KW-1133">Transmembrane helix</keyword>
<dbReference type="InterPro" id="IPR043128">
    <property type="entry name" value="Rev_trsase/Diguanyl_cyclase"/>
</dbReference>
<reference evidence="4 5" key="2">
    <citation type="journal article" date="2021" name="Int. J. Syst. Evol. Microbiol.">
        <title>Roseibium litorale sp. nov., isolated from a tidal flat sediment and proposal for the reclassification of Labrenzia polysiphoniae as Roseibium polysiphoniae comb. nov.</title>
        <authorList>
            <person name="Liu Y."/>
            <person name="Pei T."/>
            <person name="Du J."/>
            <person name="Chao M."/>
            <person name="Deng M.R."/>
            <person name="Zhu H."/>
        </authorList>
    </citation>
    <scope>NUCLEOTIDE SEQUENCE [LARGE SCALE GENOMIC DNA]</scope>
    <source>
        <strain evidence="4 5">4C16A</strain>
    </source>
</reference>
<evidence type="ECO:0000313" key="5">
    <source>
        <dbReference type="Proteomes" id="UP000632063"/>
    </source>
</evidence>
<dbReference type="SMART" id="SM01080">
    <property type="entry name" value="CHASE2"/>
    <property type="match status" value="1"/>
</dbReference>
<dbReference type="PANTHER" id="PTHR44757:SF2">
    <property type="entry name" value="BIOFILM ARCHITECTURE MAINTENANCE PROTEIN MBAA"/>
    <property type="match status" value="1"/>
</dbReference>
<dbReference type="SUPFAM" id="SSF55073">
    <property type="entry name" value="Nucleotide cyclase"/>
    <property type="match status" value="1"/>
</dbReference>
<feature type="domain" description="GGDEF" evidence="3">
    <location>
        <begin position="543"/>
        <end position="675"/>
    </location>
</feature>
<keyword evidence="1" id="KW-0472">Membrane</keyword>
<comment type="caution">
    <text evidence="4">The sequence shown here is derived from an EMBL/GenBank/DDBJ whole genome shotgun (WGS) entry which is preliminary data.</text>
</comment>
<dbReference type="InterPro" id="IPR029787">
    <property type="entry name" value="Nucleotide_cyclase"/>
</dbReference>
<dbReference type="RefSeq" id="WP_192148960.1">
    <property type="nucleotide sequence ID" value="NZ_JACYXI010000009.1"/>
</dbReference>
<dbReference type="PROSITE" id="PS50887">
    <property type="entry name" value="GGDEF"/>
    <property type="match status" value="1"/>
</dbReference>
<evidence type="ECO:0000259" key="3">
    <source>
        <dbReference type="PROSITE" id="PS50887"/>
    </source>
</evidence>
<evidence type="ECO:0000313" key="4">
    <source>
        <dbReference type="EMBL" id="MBD8892843.1"/>
    </source>
</evidence>
<evidence type="ECO:0000259" key="2">
    <source>
        <dbReference type="PROSITE" id="PS50883"/>
    </source>
</evidence>
<dbReference type="SMART" id="SM00267">
    <property type="entry name" value="GGDEF"/>
    <property type="match status" value="1"/>
</dbReference>
<dbReference type="InterPro" id="IPR035919">
    <property type="entry name" value="EAL_sf"/>
</dbReference>
<dbReference type="CDD" id="cd01948">
    <property type="entry name" value="EAL"/>
    <property type="match status" value="1"/>
</dbReference>
<dbReference type="Pfam" id="PF00990">
    <property type="entry name" value="GGDEF"/>
    <property type="match status" value="1"/>
</dbReference>
<evidence type="ECO:0000256" key="1">
    <source>
        <dbReference type="SAM" id="Phobius"/>
    </source>
</evidence>
<dbReference type="InterPro" id="IPR052155">
    <property type="entry name" value="Biofilm_reg_signaling"/>
</dbReference>
<feature type="transmembrane region" description="Helical" evidence="1">
    <location>
        <begin position="312"/>
        <end position="331"/>
    </location>
</feature>
<dbReference type="InterPro" id="IPR001633">
    <property type="entry name" value="EAL_dom"/>
</dbReference>
<sequence>MKRYPPLNWTSMTRLGSLLQLAIVALLLGAVVCGHFTSGFPAVERFLSKQRFALLDRPATGNVVIVDIDARSLSEVGVWPWPRRIHGQLTDILLNAGAAEIGFDIDFSSASNAVDDAYFEAMLKRADGAVDLAVFRQVPDLQSSKTDPMLVSWPLPRFLEHAWPATVMVPIEKDGAVWRAEWGETIDGEAIPSLAALIGGKSGAPGATFWIDYSIDISGFGTLSATDVVNGRFDPGQVAGKKVLIAASAQELRDLFSVPVHGILSGGMIQALAAESIAQDRALIPAGGGFFLFAALALGLGVLALRNVDWRVRLALLLCLSPMMEAAALILQSRTPVLPQTACAQLALLVLAAGLALRQVGVHRILLRVTEIHNQNNRRLVSRVLEDSFDGIVLVDEGGIVRAASRSARAIWGEDLQPGTCLRTVVPEQIWTDLEEVLSSGPQQDWLPVRQEVEAGGGETARKVVEYVVTPMSQVDVLKGRLSSQTQEVSLAILTCRDVTMQRKAMDRLGYLASHDPVTGLQNRLGLEEQLQRLCGGGEDVSGVFSLALISLDDLDEAVASLGFSFGDLLRGAAASRLAQAAGEGAFLATIGDNCLACVWNEPDETYVVRTAARLVEELEAEYELEGSRIHSGITLGYCLVDTDEMDVAVPLRDAGAALSFARKLGGGLPVRFEPSMHVMFERRRRLELDLAKALPQGRIRAVYQPLVDLKTSRIIGAEALMRWDHPEFGYISPAEFIPIAEQSGQIRQLGVWMLRQAALDAASWPRKLRLAVNVSAVQFTDGELANAVSDALSRSGFPAAGLDLELTESLFIQGGDSVSEQIMALNRLGCGLALDDFGTGYSSLGYIPRFPFTKIKIDKSFVDRVCEDPAQAAIICTVVDLAASFGMNVVAEGIEHPAQQKQLIELGCDIGQGFLFGRPMSSEELARRLREAA</sequence>
<gene>
    <name evidence="4" type="ORF">IG616_14975</name>
</gene>
<dbReference type="InterPro" id="IPR007890">
    <property type="entry name" value="CHASE2"/>
</dbReference>
<name>A0ABR9CQ92_9HYPH</name>
<dbReference type="SMART" id="SM00052">
    <property type="entry name" value="EAL"/>
    <property type="match status" value="1"/>
</dbReference>
<keyword evidence="5" id="KW-1185">Reference proteome</keyword>
<dbReference type="Gene3D" id="3.20.20.450">
    <property type="entry name" value="EAL domain"/>
    <property type="match status" value="1"/>
</dbReference>
<dbReference type="Gene3D" id="3.30.70.270">
    <property type="match status" value="1"/>
</dbReference>
<dbReference type="PANTHER" id="PTHR44757">
    <property type="entry name" value="DIGUANYLATE CYCLASE DGCP"/>
    <property type="match status" value="1"/>
</dbReference>
<reference evidence="5" key="1">
    <citation type="submission" date="2020-09" db="EMBL/GenBank/DDBJ databases">
        <title>The genome sequence of strain Labrenzia suaedae 4C16A.</title>
        <authorList>
            <person name="Liu Y."/>
        </authorList>
    </citation>
    <scope>NUCLEOTIDE SEQUENCE [LARGE SCALE GENOMIC DNA]</scope>
    <source>
        <strain evidence="5">4C16A</strain>
    </source>
</reference>
<proteinExistence type="predicted"/>
<feature type="transmembrane region" description="Helical" evidence="1">
    <location>
        <begin position="282"/>
        <end position="305"/>
    </location>
</feature>
<accession>A0ABR9CQ92</accession>
<dbReference type="InterPro" id="IPR000160">
    <property type="entry name" value="GGDEF_dom"/>
</dbReference>